<reference evidence="2 3" key="1">
    <citation type="journal article" date="2020" name="Microb. Ecol.">
        <title>Ecogenomics of the Marine Benthic Filamentous Cyanobacterium Adonisia.</title>
        <authorList>
            <person name="Walter J.M."/>
            <person name="Coutinho F.H."/>
            <person name="Leomil L."/>
            <person name="Hargreaves P.I."/>
            <person name="Campeao M.E."/>
            <person name="Vieira V.V."/>
            <person name="Silva B.S."/>
            <person name="Fistarol G.O."/>
            <person name="Salomon P.S."/>
            <person name="Sawabe T."/>
            <person name="Mino S."/>
            <person name="Hosokawa M."/>
            <person name="Miyashita H."/>
            <person name="Maruyama F."/>
            <person name="van Verk M.C."/>
            <person name="Dutilh B.E."/>
            <person name="Thompson C.C."/>
            <person name="Thompson F.L."/>
        </authorList>
    </citation>
    <scope>NUCLEOTIDE SEQUENCE [LARGE SCALE GENOMIC DNA]</scope>
    <source>
        <strain evidence="2 3">CCMR0082</strain>
    </source>
</reference>
<comment type="caution">
    <text evidence="2">The sequence shown here is derived from an EMBL/GenBank/DDBJ whole genome shotgun (WGS) entry which is preliminary data.</text>
</comment>
<dbReference type="EMBL" id="QZCE01000002">
    <property type="protein sequence ID" value="NEZ63343.1"/>
    <property type="molecule type" value="Genomic_DNA"/>
</dbReference>
<evidence type="ECO:0000256" key="1">
    <source>
        <dbReference type="SAM" id="Phobius"/>
    </source>
</evidence>
<evidence type="ECO:0000313" key="3">
    <source>
        <dbReference type="Proteomes" id="UP000473574"/>
    </source>
</evidence>
<keyword evidence="1" id="KW-0472">Membrane</keyword>
<dbReference type="AlphaFoldDB" id="A0A6M0S5I2"/>
<keyword evidence="1" id="KW-1133">Transmembrane helix</keyword>
<dbReference type="Proteomes" id="UP000473574">
    <property type="component" value="Unassembled WGS sequence"/>
</dbReference>
<dbReference type="RefSeq" id="WP_163662634.1">
    <property type="nucleotide sequence ID" value="NZ_QZCE01000002.1"/>
</dbReference>
<gene>
    <name evidence="2" type="ORF">D0962_11190</name>
</gene>
<keyword evidence="1" id="KW-0812">Transmembrane</keyword>
<dbReference type="Pfam" id="PF11375">
    <property type="entry name" value="DUF3177"/>
    <property type="match status" value="1"/>
</dbReference>
<organism evidence="2 3">
    <name type="scientific">Adonisia turfae CCMR0082</name>
    <dbReference type="NCBI Taxonomy" id="2304604"/>
    <lineage>
        <taxon>Bacteria</taxon>
        <taxon>Bacillati</taxon>
        <taxon>Cyanobacteriota</taxon>
        <taxon>Adonisia</taxon>
        <taxon>Adonisia turfae</taxon>
    </lineage>
</organism>
<feature type="transmembrane region" description="Helical" evidence="1">
    <location>
        <begin position="15"/>
        <end position="35"/>
    </location>
</feature>
<protein>
    <submittedName>
        <fullName evidence="2">DUF3177 family protein</fullName>
    </submittedName>
</protein>
<dbReference type="InterPro" id="IPR021515">
    <property type="entry name" value="DUF3177"/>
</dbReference>
<name>A0A6M0S5I2_9CYAN</name>
<proteinExistence type="predicted"/>
<accession>A0A6M0S5I2</accession>
<feature type="transmembrane region" description="Helical" evidence="1">
    <location>
        <begin position="165"/>
        <end position="185"/>
    </location>
</feature>
<sequence length="198" mass="22755">MPSSELLQSLVWMDYRLAVIFTVLFPLLLLVWGLIGRAEVIQQLLVIYWKVSSLLAITVYLMIAGLPFSFLTAVMARVMMPVSLWFWADLNEELREQPFSGLKLVFTSWRWALTFYCGLGLLFQLPFLRCSFSRAAFAAESCQVWLEAPKLFRQSFHTGFTPGFLGFWAILALVIYLLTLSYFIFVKLGRQGRSALNQ</sequence>
<evidence type="ECO:0000313" key="2">
    <source>
        <dbReference type="EMBL" id="NEZ63343.1"/>
    </source>
</evidence>